<evidence type="ECO:0000256" key="3">
    <source>
        <dbReference type="ARBA" id="ARBA00023082"/>
    </source>
</evidence>
<dbReference type="InterPro" id="IPR007630">
    <property type="entry name" value="RNA_pol_sigma70_r4"/>
</dbReference>
<dbReference type="Gene3D" id="1.20.140.160">
    <property type="match status" value="1"/>
</dbReference>
<dbReference type="NCBIfam" id="TIGR02937">
    <property type="entry name" value="sigma70-ECF"/>
    <property type="match status" value="1"/>
</dbReference>
<keyword evidence="2" id="KW-0805">Transcription regulation</keyword>
<keyword evidence="7" id="KW-0969">Cilium</keyword>
<dbReference type="NCBIfam" id="NF005413">
    <property type="entry name" value="PRK06986.1"/>
    <property type="match status" value="1"/>
</dbReference>
<evidence type="ECO:0000256" key="2">
    <source>
        <dbReference type="ARBA" id="ARBA00023015"/>
    </source>
</evidence>
<evidence type="ECO:0000256" key="1">
    <source>
        <dbReference type="ARBA" id="ARBA00022490"/>
    </source>
</evidence>
<dbReference type="InterPro" id="IPR013324">
    <property type="entry name" value="RNA_pol_sigma_r3/r4-like"/>
</dbReference>
<dbReference type="AlphaFoldDB" id="A0A3B0ZHL5"/>
<protein>
    <submittedName>
        <fullName evidence="7">RNA polymerase sigma factor for flagellar operon</fullName>
    </submittedName>
</protein>
<keyword evidence="7" id="KW-0966">Cell projection</keyword>
<dbReference type="Pfam" id="PF04539">
    <property type="entry name" value="Sigma70_r3"/>
    <property type="match status" value="1"/>
</dbReference>
<dbReference type="InterPro" id="IPR000943">
    <property type="entry name" value="RNA_pol_sigma70"/>
</dbReference>
<evidence type="ECO:0000256" key="5">
    <source>
        <dbReference type="ARBA" id="ARBA00023163"/>
    </source>
</evidence>
<feature type="domain" description="RNA polymerase sigma-70" evidence="6">
    <location>
        <begin position="201"/>
        <end position="227"/>
    </location>
</feature>
<dbReference type="InterPro" id="IPR014284">
    <property type="entry name" value="RNA_pol_sigma-70_dom"/>
</dbReference>
<accession>A0A3B0ZHL5</accession>
<name>A0A3B0ZHL5_9ZZZZ</name>
<keyword evidence="1" id="KW-0963">Cytoplasm</keyword>
<dbReference type="InterPro" id="IPR013325">
    <property type="entry name" value="RNA_pol_sigma_r2"/>
</dbReference>
<sequence length="247" mass="27737">MYASAKSVEVNDIVTSHAPLVKRIACHLINRLPANVQLEDLIQAGMIGLLEASKNYDERQGASFKTYAGIRIRGSMLDEIRKNDWAPRSVHRKSRMVAEAVREIEHLHGRDARDNEIAETLGISLKEYYAILQDSSSNRILSFEDIGVGDESMLDNYSDNSPGVIDGMHRADVQRIVSNAIAGLPDRERLVMALYYDEELNLREIGAVMGVSESRVSQIHSQAVIRLQARLSTWNEDSEEKESIDNK</sequence>
<dbReference type="GO" id="GO:0006352">
    <property type="term" value="P:DNA-templated transcription initiation"/>
    <property type="evidence" value="ECO:0007669"/>
    <property type="project" value="InterPro"/>
</dbReference>
<dbReference type="InterPro" id="IPR007624">
    <property type="entry name" value="RNA_pol_sigma70_r3"/>
</dbReference>
<keyword evidence="3" id="KW-0731">Sigma factor</keyword>
<dbReference type="NCBIfam" id="TIGR02479">
    <property type="entry name" value="FliA_WhiG"/>
    <property type="match status" value="1"/>
</dbReference>
<dbReference type="InterPro" id="IPR028617">
    <property type="entry name" value="Sigma70_FliA"/>
</dbReference>
<dbReference type="GO" id="GO:0003677">
    <property type="term" value="F:DNA binding"/>
    <property type="evidence" value="ECO:0007669"/>
    <property type="project" value="UniProtKB-KW"/>
</dbReference>
<dbReference type="CDD" id="cd06171">
    <property type="entry name" value="Sigma70_r4"/>
    <property type="match status" value="1"/>
</dbReference>
<dbReference type="EMBL" id="UOFS01000013">
    <property type="protein sequence ID" value="VAW92978.1"/>
    <property type="molecule type" value="Genomic_DNA"/>
</dbReference>
<keyword evidence="5" id="KW-0804">Transcription</keyword>
<dbReference type="FunFam" id="1.10.1740.10:FF:000002">
    <property type="entry name" value="RNA polymerase sigma factor FliA"/>
    <property type="match status" value="1"/>
</dbReference>
<dbReference type="PANTHER" id="PTHR30385:SF7">
    <property type="entry name" value="RNA POLYMERASE SIGMA FACTOR FLIA"/>
    <property type="match status" value="1"/>
</dbReference>
<dbReference type="InterPro" id="IPR007627">
    <property type="entry name" value="RNA_pol_sigma70_r2"/>
</dbReference>
<gene>
    <name evidence="7" type="ORF">MNBD_GAMMA22-561</name>
</gene>
<dbReference type="GO" id="GO:0003899">
    <property type="term" value="F:DNA-directed RNA polymerase activity"/>
    <property type="evidence" value="ECO:0007669"/>
    <property type="project" value="InterPro"/>
</dbReference>
<keyword evidence="4" id="KW-0238">DNA-binding</keyword>
<evidence type="ECO:0000256" key="4">
    <source>
        <dbReference type="ARBA" id="ARBA00023125"/>
    </source>
</evidence>
<dbReference type="PANTHER" id="PTHR30385">
    <property type="entry name" value="SIGMA FACTOR F FLAGELLAR"/>
    <property type="match status" value="1"/>
</dbReference>
<dbReference type="Pfam" id="PF04545">
    <property type="entry name" value="Sigma70_r4"/>
    <property type="match status" value="1"/>
</dbReference>
<evidence type="ECO:0000313" key="7">
    <source>
        <dbReference type="EMBL" id="VAW92978.1"/>
    </source>
</evidence>
<dbReference type="SUPFAM" id="SSF88659">
    <property type="entry name" value="Sigma3 and sigma4 domains of RNA polymerase sigma factors"/>
    <property type="match status" value="2"/>
</dbReference>
<proteinExistence type="inferred from homology"/>
<dbReference type="PROSITE" id="PS00716">
    <property type="entry name" value="SIGMA70_2"/>
    <property type="match status" value="1"/>
</dbReference>
<dbReference type="HAMAP" id="MF_00962">
    <property type="entry name" value="Sigma70_FliA"/>
    <property type="match status" value="1"/>
</dbReference>
<reference evidence="7" key="1">
    <citation type="submission" date="2018-06" db="EMBL/GenBank/DDBJ databases">
        <authorList>
            <person name="Zhirakovskaya E."/>
        </authorList>
    </citation>
    <scope>NUCLEOTIDE SEQUENCE</scope>
</reference>
<dbReference type="Pfam" id="PF04542">
    <property type="entry name" value="Sigma70_r2"/>
    <property type="match status" value="1"/>
</dbReference>
<evidence type="ECO:0000259" key="6">
    <source>
        <dbReference type="PROSITE" id="PS00716"/>
    </source>
</evidence>
<keyword evidence="7" id="KW-0282">Flagellum</keyword>
<dbReference type="GO" id="GO:0016987">
    <property type="term" value="F:sigma factor activity"/>
    <property type="evidence" value="ECO:0007669"/>
    <property type="project" value="UniProtKB-KW"/>
</dbReference>
<dbReference type="InterPro" id="IPR012845">
    <property type="entry name" value="RNA_pol_sigma_FliA_WhiG"/>
</dbReference>
<dbReference type="SUPFAM" id="SSF88946">
    <property type="entry name" value="Sigma2 domain of RNA polymerase sigma factors"/>
    <property type="match status" value="1"/>
</dbReference>
<dbReference type="PIRSF" id="PIRSF000770">
    <property type="entry name" value="RNA_pol_sigma-SigE/K"/>
    <property type="match status" value="1"/>
</dbReference>
<dbReference type="PRINTS" id="PR00046">
    <property type="entry name" value="SIGMA70FCT"/>
</dbReference>
<organism evidence="7">
    <name type="scientific">hydrothermal vent metagenome</name>
    <dbReference type="NCBI Taxonomy" id="652676"/>
    <lineage>
        <taxon>unclassified sequences</taxon>
        <taxon>metagenomes</taxon>
        <taxon>ecological metagenomes</taxon>
    </lineage>
</organism>
<dbReference type="Gene3D" id="1.10.1740.10">
    <property type="match status" value="1"/>
</dbReference>